<reference evidence="1" key="1">
    <citation type="submission" date="2018-02" db="EMBL/GenBank/DDBJ databases">
        <title>Rhizophora mucronata_Transcriptome.</title>
        <authorList>
            <person name="Meera S.P."/>
            <person name="Sreeshan A."/>
            <person name="Augustine A."/>
        </authorList>
    </citation>
    <scope>NUCLEOTIDE SEQUENCE</scope>
    <source>
        <tissue evidence="1">Leaf</tissue>
    </source>
</reference>
<evidence type="ECO:0000313" key="1">
    <source>
        <dbReference type="EMBL" id="MBX66983.1"/>
    </source>
</evidence>
<dbReference type="AlphaFoldDB" id="A0A2P2QJ17"/>
<dbReference type="EMBL" id="GGEC01086499">
    <property type="protein sequence ID" value="MBX66983.1"/>
    <property type="molecule type" value="Transcribed_RNA"/>
</dbReference>
<proteinExistence type="predicted"/>
<organism evidence="1">
    <name type="scientific">Rhizophora mucronata</name>
    <name type="common">Asiatic mangrove</name>
    <dbReference type="NCBI Taxonomy" id="61149"/>
    <lineage>
        <taxon>Eukaryota</taxon>
        <taxon>Viridiplantae</taxon>
        <taxon>Streptophyta</taxon>
        <taxon>Embryophyta</taxon>
        <taxon>Tracheophyta</taxon>
        <taxon>Spermatophyta</taxon>
        <taxon>Magnoliopsida</taxon>
        <taxon>eudicotyledons</taxon>
        <taxon>Gunneridae</taxon>
        <taxon>Pentapetalae</taxon>
        <taxon>rosids</taxon>
        <taxon>fabids</taxon>
        <taxon>Malpighiales</taxon>
        <taxon>Rhizophoraceae</taxon>
        <taxon>Rhizophora</taxon>
    </lineage>
</organism>
<sequence length="18" mass="2175">MVELVSLQSSFDMEFYLH</sequence>
<protein>
    <submittedName>
        <fullName evidence="1">Uncharacterized protein</fullName>
    </submittedName>
</protein>
<name>A0A2P2QJ17_RHIMU</name>
<accession>A0A2P2QJ17</accession>